<feature type="transmembrane region" description="Helical" evidence="1">
    <location>
        <begin position="6"/>
        <end position="27"/>
    </location>
</feature>
<evidence type="ECO:0000313" key="2">
    <source>
        <dbReference type="EMBL" id="GAU46842.1"/>
    </source>
</evidence>
<evidence type="ECO:0000256" key="1">
    <source>
        <dbReference type="SAM" id="Phobius"/>
    </source>
</evidence>
<name>A0A2Z6PC41_TRISU</name>
<keyword evidence="1" id="KW-1133">Transmembrane helix</keyword>
<keyword evidence="1" id="KW-0472">Membrane</keyword>
<proteinExistence type="predicted"/>
<dbReference type="EMBL" id="DF974256">
    <property type="protein sequence ID" value="GAU46842.1"/>
    <property type="molecule type" value="Genomic_DNA"/>
</dbReference>
<dbReference type="AlphaFoldDB" id="A0A2Z6PC41"/>
<sequence>MSYSKWVDLGILLGMILLYRVLFLLIIKIKEKMKPIVGSLLSCTLTLVSPKTTIHVVENGSNTTPLHLEVV</sequence>
<protein>
    <submittedName>
        <fullName evidence="2">Uncharacterized protein</fullName>
    </submittedName>
</protein>
<evidence type="ECO:0000313" key="3">
    <source>
        <dbReference type="Proteomes" id="UP000242715"/>
    </source>
</evidence>
<organism evidence="2 3">
    <name type="scientific">Trifolium subterraneum</name>
    <name type="common">Subterranean clover</name>
    <dbReference type="NCBI Taxonomy" id="3900"/>
    <lineage>
        <taxon>Eukaryota</taxon>
        <taxon>Viridiplantae</taxon>
        <taxon>Streptophyta</taxon>
        <taxon>Embryophyta</taxon>
        <taxon>Tracheophyta</taxon>
        <taxon>Spermatophyta</taxon>
        <taxon>Magnoliopsida</taxon>
        <taxon>eudicotyledons</taxon>
        <taxon>Gunneridae</taxon>
        <taxon>Pentapetalae</taxon>
        <taxon>rosids</taxon>
        <taxon>fabids</taxon>
        <taxon>Fabales</taxon>
        <taxon>Fabaceae</taxon>
        <taxon>Papilionoideae</taxon>
        <taxon>50 kb inversion clade</taxon>
        <taxon>NPAAA clade</taxon>
        <taxon>Hologalegina</taxon>
        <taxon>IRL clade</taxon>
        <taxon>Trifolieae</taxon>
        <taxon>Trifolium</taxon>
    </lineage>
</organism>
<gene>
    <name evidence="2" type="ORF">TSUD_83490</name>
</gene>
<accession>A0A2Z6PC41</accession>
<reference evidence="3" key="1">
    <citation type="journal article" date="2017" name="Front. Plant Sci.">
        <title>Climate Clever Clovers: New Paradigm to Reduce the Environmental Footprint of Ruminants by Breeding Low Methanogenic Forages Utilizing Haplotype Variation.</title>
        <authorList>
            <person name="Kaur P."/>
            <person name="Appels R."/>
            <person name="Bayer P.E."/>
            <person name="Keeble-Gagnere G."/>
            <person name="Wang J."/>
            <person name="Hirakawa H."/>
            <person name="Shirasawa K."/>
            <person name="Vercoe P."/>
            <person name="Stefanova K."/>
            <person name="Durmic Z."/>
            <person name="Nichols P."/>
            <person name="Revell C."/>
            <person name="Isobe S.N."/>
            <person name="Edwards D."/>
            <person name="Erskine W."/>
        </authorList>
    </citation>
    <scope>NUCLEOTIDE SEQUENCE [LARGE SCALE GENOMIC DNA]</scope>
    <source>
        <strain evidence="3">cv. Daliak</strain>
    </source>
</reference>
<keyword evidence="3" id="KW-1185">Reference proteome</keyword>
<dbReference type="Proteomes" id="UP000242715">
    <property type="component" value="Unassembled WGS sequence"/>
</dbReference>
<keyword evidence="1" id="KW-0812">Transmembrane</keyword>